<evidence type="ECO:0000313" key="9">
    <source>
        <dbReference type="Proteomes" id="UP000196560"/>
    </source>
</evidence>
<evidence type="ECO:0000256" key="1">
    <source>
        <dbReference type="ARBA" id="ARBA00022512"/>
    </source>
</evidence>
<proteinExistence type="predicted"/>
<keyword evidence="3" id="KW-0732">Signal</keyword>
<evidence type="ECO:0000256" key="4">
    <source>
        <dbReference type="ARBA" id="ARBA00023088"/>
    </source>
</evidence>
<reference evidence="9" key="1">
    <citation type="submission" date="2017-04" db="EMBL/GenBank/DDBJ databases">
        <title>Function of individual gut microbiota members based on whole genome sequencing of pure cultures obtained from chicken caecum.</title>
        <authorList>
            <person name="Medvecky M."/>
            <person name="Cejkova D."/>
            <person name="Polansky O."/>
            <person name="Karasova D."/>
            <person name="Kubasova T."/>
            <person name="Cizek A."/>
            <person name="Rychlik I."/>
        </authorList>
    </citation>
    <scope>NUCLEOTIDE SEQUENCE [LARGE SCALE GENOMIC DNA]</scope>
    <source>
        <strain evidence="9">An70</strain>
    </source>
</reference>
<keyword evidence="9" id="KW-1185">Reference proteome</keyword>
<keyword evidence="2" id="KW-0964">Secreted</keyword>
<keyword evidence="1" id="KW-0134">Cell wall</keyword>
<dbReference type="Proteomes" id="UP000196560">
    <property type="component" value="Unassembled WGS sequence"/>
</dbReference>
<evidence type="ECO:0000259" key="7">
    <source>
        <dbReference type="PROSITE" id="PS50847"/>
    </source>
</evidence>
<feature type="transmembrane region" description="Helical" evidence="6">
    <location>
        <begin position="603"/>
        <end position="623"/>
    </location>
</feature>
<dbReference type="PROSITE" id="PS50847">
    <property type="entry name" value="GRAM_POS_ANCHORING"/>
    <property type="match status" value="1"/>
</dbReference>
<dbReference type="InterPro" id="IPR019931">
    <property type="entry name" value="LPXTG_anchor"/>
</dbReference>
<dbReference type="AlphaFoldDB" id="A0A1Y3U269"/>
<feature type="region of interest" description="Disordered" evidence="5">
    <location>
        <begin position="576"/>
        <end position="597"/>
    </location>
</feature>
<gene>
    <name evidence="8" type="ORF">B5G21_06365</name>
</gene>
<keyword evidence="4" id="KW-0572">Peptidoglycan-anchor</keyword>
<protein>
    <recommendedName>
        <fullName evidence="7">Gram-positive cocci surface proteins LPxTG domain-containing protein</fullName>
    </recommendedName>
</protein>
<keyword evidence="6" id="KW-1133">Transmembrane helix</keyword>
<comment type="caution">
    <text evidence="8">The sequence shown here is derived from an EMBL/GenBank/DDBJ whole genome shotgun (WGS) entry which is preliminary data.</text>
</comment>
<evidence type="ECO:0000256" key="3">
    <source>
        <dbReference type="ARBA" id="ARBA00022729"/>
    </source>
</evidence>
<dbReference type="EMBL" id="NFHO01000006">
    <property type="protein sequence ID" value="OUN42864.1"/>
    <property type="molecule type" value="Genomic_DNA"/>
</dbReference>
<evidence type="ECO:0000313" key="8">
    <source>
        <dbReference type="EMBL" id="OUN42864.1"/>
    </source>
</evidence>
<accession>A0A1Y3U269</accession>
<evidence type="ECO:0000256" key="2">
    <source>
        <dbReference type="ARBA" id="ARBA00022525"/>
    </source>
</evidence>
<name>A0A1Y3U269_9ACTN</name>
<keyword evidence="6" id="KW-0472">Membrane</keyword>
<organism evidence="8 9">
    <name type="scientific">Enorma massiliensis</name>
    <dbReference type="NCBI Taxonomy" id="1472761"/>
    <lineage>
        <taxon>Bacteria</taxon>
        <taxon>Bacillati</taxon>
        <taxon>Actinomycetota</taxon>
        <taxon>Coriobacteriia</taxon>
        <taxon>Coriobacteriales</taxon>
        <taxon>Coriobacteriaceae</taxon>
        <taxon>Enorma</taxon>
    </lineage>
</organism>
<sequence length="628" mass="66598">MTHNSGSGDFAGLKLQSAVTDGKVESGATVTITDNYCSGLSNNGKVVFDEGSHLTITGNMNDKGTTSNGGGIYNSGASANLTIPSDTVIYNNHAKTAGDDIFNNATSTITFPKVGSDWALDGKGINGAADDCTDAIDAWYDDASGARWEAHADSYDDVHVVKYDMGDAATKTVTGLTALKAAHGLGTVSVDPADITIYMGGTEGYEGVISDLDNGTFDASNSLPEPGFYFILPDNINQAFEEAGITSVGEAANLSDYMRIYTHGYTVDGQPVTLNWKLEKYGKTNSGANGQFIYRIVPDPTEGQEAVPVRLQFTDSDGKVYTSDEFSPSAAGALNQHYTMQLYTALVDDDQVVFEVDVPNADGSIAKYYNGMELQTGDLNIRYVTGDQDDVVTGLAASEDEVAEMAAKNPGKAYAITPEGTTYYINNSQVDVTDSAAPSLLFDNVVSDHTTEGASDYDQQLANRAVDVIANAGTTYTNPWYEAKYLDLVDANNGNVWLKSSNSVTVYWPYPAGTDENTQFQLVHFEGLNREMTNGEISGSISSAKACTVDVENTPYGIKFTTNGFSPFVLMWEGKGEQPAPEDTTKPSKPATGSLAQTGDNTLTIIAGVGAAGVACLGAAFAIKKRSE</sequence>
<keyword evidence="6" id="KW-0812">Transmembrane</keyword>
<feature type="domain" description="Gram-positive cocci surface proteins LPxTG" evidence="7">
    <location>
        <begin position="595"/>
        <end position="628"/>
    </location>
</feature>
<evidence type="ECO:0000256" key="5">
    <source>
        <dbReference type="SAM" id="MobiDB-lite"/>
    </source>
</evidence>
<evidence type="ECO:0000256" key="6">
    <source>
        <dbReference type="SAM" id="Phobius"/>
    </source>
</evidence>